<reference evidence="2" key="1">
    <citation type="submission" date="2025-08" db="UniProtKB">
        <authorList>
            <consortium name="Ensembl"/>
        </authorList>
    </citation>
    <scope>IDENTIFICATION</scope>
</reference>
<dbReference type="Ensembl" id="ENSEBUT00000020189.1">
    <property type="protein sequence ID" value="ENSEBUP00000019613.1"/>
    <property type="gene ID" value="ENSEBUG00000012176.1"/>
</dbReference>
<evidence type="ECO:0000259" key="1">
    <source>
        <dbReference type="Pfam" id="PF23342"/>
    </source>
</evidence>
<reference evidence="2" key="2">
    <citation type="submission" date="2025-09" db="UniProtKB">
        <authorList>
            <consortium name="Ensembl"/>
        </authorList>
    </citation>
    <scope>IDENTIFICATION</scope>
</reference>
<dbReference type="AlphaFoldDB" id="A0A8C4WY86"/>
<accession>A0A8C4WY86</accession>
<evidence type="ECO:0000313" key="2">
    <source>
        <dbReference type="Ensembl" id="ENSEBUP00000019613.1"/>
    </source>
</evidence>
<dbReference type="SMART" id="SM00320">
    <property type="entry name" value="WD40"/>
    <property type="match status" value="3"/>
</dbReference>
<organism evidence="2 3">
    <name type="scientific">Eptatretus burgeri</name>
    <name type="common">Inshore hagfish</name>
    <dbReference type="NCBI Taxonomy" id="7764"/>
    <lineage>
        <taxon>Eukaryota</taxon>
        <taxon>Metazoa</taxon>
        <taxon>Chordata</taxon>
        <taxon>Craniata</taxon>
        <taxon>Vertebrata</taxon>
        <taxon>Cyclostomata</taxon>
        <taxon>Myxini</taxon>
        <taxon>Myxiniformes</taxon>
        <taxon>Myxinidae</taxon>
        <taxon>Eptatretinae</taxon>
        <taxon>Eptatretus</taxon>
    </lineage>
</organism>
<dbReference type="Pfam" id="PF23342">
    <property type="entry name" value="WDR90_beta-prop_4th"/>
    <property type="match status" value="1"/>
</dbReference>
<dbReference type="InterPro" id="IPR055440">
    <property type="entry name" value="Beta-prop_WDR90_4th"/>
</dbReference>
<dbReference type="InterPro" id="IPR001680">
    <property type="entry name" value="WD40_rpt"/>
</dbReference>
<name>A0A8C4WY86_EPTBU</name>
<keyword evidence="3" id="KW-1185">Reference proteome</keyword>
<dbReference type="Proteomes" id="UP000694388">
    <property type="component" value="Unplaced"/>
</dbReference>
<protein>
    <recommendedName>
        <fullName evidence="1">WDR90 4th beta-propeller domain-containing protein</fullName>
    </recommendedName>
</protein>
<sequence length="206" mass="21875">ACRLGAPLTAVHRLRVSEKEVESICGRTDDAPCHTLPGITFQWRGERWLATSVDGLVTIWSANCERESFLLEHSLTLPAQFKAGGGKDVLGTGDTAGVALLCGSDSDSLLWAGGAENPVLFSYHLSGKQTSQVTSLSSALTCMAVSTDRHFVAIGTQGRTLRLVDMNTGHCRDAESHSGGVTMASFSRSGKLLATSAGNEILVWRP</sequence>
<feature type="domain" description="WDR90 4th beta-propeller" evidence="1">
    <location>
        <begin position="45"/>
        <end position="204"/>
    </location>
</feature>
<dbReference type="InterPro" id="IPR015943">
    <property type="entry name" value="WD40/YVTN_repeat-like_dom_sf"/>
</dbReference>
<evidence type="ECO:0000313" key="3">
    <source>
        <dbReference type="Proteomes" id="UP000694388"/>
    </source>
</evidence>
<dbReference type="SUPFAM" id="SSF69322">
    <property type="entry name" value="Tricorn protease domain 2"/>
    <property type="match status" value="1"/>
</dbReference>
<proteinExistence type="predicted"/>
<dbReference type="Gene3D" id="2.130.10.10">
    <property type="entry name" value="YVTN repeat-like/Quinoprotein amine dehydrogenase"/>
    <property type="match status" value="1"/>
</dbReference>